<dbReference type="SUPFAM" id="SSF51445">
    <property type="entry name" value="(Trans)glycosidases"/>
    <property type="match status" value="1"/>
</dbReference>
<comment type="similarity">
    <text evidence="1 4">Belongs to the glycosyl hydrolase 30 family.</text>
</comment>
<dbReference type="GO" id="GO:0004348">
    <property type="term" value="F:glucosylceramidase activity"/>
    <property type="evidence" value="ECO:0007669"/>
    <property type="project" value="InterPro"/>
</dbReference>
<comment type="caution">
    <text evidence="8">The sequence shown here is derived from an EMBL/GenBank/DDBJ whole genome shotgun (WGS) entry which is preliminary data.</text>
</comment>
<sequence length="495" mass="54181">MRTSSTYHALGLLGLTVPSLAGVASCSAPKADAITIKTDSKLQKIDGFGFSQAFTRAAEFQAADPQLSKAALDLFFDKKNGAGFSIIRNWIPSSSNYTIEPSSPGSPSSTPQYRWDGWDEGQVWFTKQARSYGVKTIYADAWSAPGFMKTSGDEAKPGFLCGTPGHECASGDWRQAYADYLVQYVEFYKKEGIDITHLGFLNEPDFKNEFEEADPVALASNRPSYSNMQISDNASEAIDFIPILRKTVDHAKLDVSLTCCDATGWDKQAEYTKALVAAGMQRDLDVITSHMYSSDATYPLDTILPTWISEAGVETSSGRFVPTWYSTGNVNEGLAWAIKIAKGLVDANLNAYLFWEGFEINQQQSASHLLDVTGPDQKTILPSGIFYAFSMFSRFIRPDAYRVAIEGTDKLANVITAAFQNKDKSVIVVFTNTGAASQSTEILVPPHQAGSSAKAWLTDNDHKIEKTPVEHTRTNDHSSIKVNIPAHSVVTVKFA</sequence>
<evidence type="ECO:0000259" key="6">
    <source>
        <dbReference type="Pfam" id="PF02055"/>
    </source>
</evidence>
<dbReference type="InterPro" id="IPR013780">
    <property type="entry name" value="Glyco_hydro_b"/>
</dbReference>
<reference evidence="8" key="1">
    <citation type="submission" date="2022-12" db="EMBL/GenBank/DDBJ databases">
        <authorList>
            <person name="Petersen C."/>
        </authorList>
    </citation>
    <scope>NUCLEOTIDE SEQUENCE</scope>
    <source>
        <strain evidence="8">IBT 30728</strain>
    </source>
</reference>
<feature type="domain" description="Glycosyl hydrolase family 30 beta sandwich" evidence="7">
    <location>
        <begin position="399"/>
        <end position="492"/>
    </location>
</feature>
<dbReference type="Pfam" id="PF02055">
    <property type="entry name" value="Glyco_hydro_30"/>
    <property type="match status" value="1"/>
</dbReference>
<dbReference type="Pfam" id="PF17189">
    <property type="entry name" value="Glyco_hydro_30C"/>
    <property type="match status" value="1"/>
</dbReference>
<dbReference type="EMBL" id="JAPWDQ010000005">
    <property type="protein sequence ID" value="KAJ5484948.1"/>
    <property type="molecule type" value="Genomic_DNA"/>
</dbReference>
<accession>A0A9X0BUA5</accession>
<evidence type="ECO:0000259" key="7">
    <source>
        <dbReference type="Pfam" id="PF17189"/>
    </source>
</evidence>
<dbReference type="GeneID" id="81624787"/>
<protein>
    <submittedName>
        <fullName evidence="8">Uncharacterized protein</fullName>
    </submittedName>
</protein>
<name>A0A9X0BUA5_9EURO</name>
<gene>
    <name evidence="8" type="ORF">N7539_004936</name>
</gene>
<dbReference type="SUPFAM" id="SSF51011">
    <property type="entry name" value="Glycosyl hydrolase domain"/>
    <property type="match status" value="1"/>
</dbReference>
<dbReference type="InterPro" id="IPR033452">
    <property type="entry name" value="GH30_C"/>
</dbReference>
<feature type="signal peptide" evidence="5">
    <location>
        <begin position="1"/>
        <end position="21"/>
    </location>
</feature>
<dbReference type="Proteomes" id="UP001148312">
    <property type="component" value="Unassembled WGS sequence"/>
</dbReference>
<feature type="domain" description="Glycosyl hydrolase family 30 TIM-barrel" evidence="6">
    <location>
        <begin position="46"/>
        <end position="205"/>
    </location>
</feature>
<dbReference type="InterPro" id="IPR001139">
    <property type="entry name" value="Glyco_hydro_30"/>
</dbReference>
<keyword evidence="9" id="KW-1185">Reference proteome</keyword>
<organism evidence="8 9">
    <name type="scientific">Penicillium diatomitis</name>
    <dbReference type="NCBI Taxonomy" id="2819901"/>
    <lineage>
        <taxon>Eukaryota</taxon>
        <taxon>Fungi</taxon>
        <taxon>Dikarya</taxon>
        <taxon>Ascomycota</taxon>
        <taxon>Pezizomycotina</taxon>
        <taxon>Eurotiomycetes</taxon>
        <taxon>Eurotiomycetidae</taxon>
        <taxon>Eurotiales</taxon>
        <taxon>Aspergillaceae</taxon>
        <taxon>Penicillium</taxon>
    </lineage>
</organism>
<feature type="chain" id="PRO_5040947299" evidence="5">
    <location>
        <begin position="22"/>
        <end position="495"/>
    </location>
</feature>
<proteinExistence type="inferred from homology"/>
<dbReference type="InterPro" id="IPR017853">
    <property type="entry name" value="GH"/>
</dbReference>
<keyword evidence="2 5" id="KW-0732">Signal</keyword>
<dbReference type="RefSeq" id="XP_056789732.1">
    <property type="nucleotide sequence ID" value="XM_056934538.1"/>
</dbReference>
<evidence type="ECO:0000256" key="2">
    <source>
        <dbReference type="ARBA" id="ARBA00022729"/>
    </source>
</evidence>
<evidence type="ECO:0000313" key="8">
    <source>
        <dbReference type="EMBL" id="KAJ5484948.1"/>
    </source>
</evidence>
<dbReference type="PANTHER" id="PTHR11069:SF23">
    <property type="entry name" value="LYSOSOMAL ACID GLUCOSYLCERAMIDASE"/>
    <property type="match status" value="1"/>
</dbReference>
<dbReference type="AlphaFoldDB" id="A0A9X0BUA5"/>
<evidence type="ECO:0000313" key="9">
    <source>
        <dbReference type="Proteomes" id="UP001148312"/>
    </source>
</evidence>
<dbReference type="Gene3D" id="3.20.20.80">
    <property type="entry name" value="Glycosidases"/>
    <property type="match status" value="1"/>
</dbReference>
<evidence type="ECO:0000256" key="5">
    <source>
        <dbReference type="SAM" id="SignalP"/>
    </source>
</evidence>
<dbReference type="PANTHER" id="PTHR11069">
    <property type="entry name" value="GLUCOSYLCERAMIDASE"/>
    <property type="match status" value="1"/>
</dbReference>
<evidence type="ECO:0000256" key="3">
    <source>
        <dbReference type="ARBA" id="ARBA00022801"/>
    </source>
</evidence>
<keyword evidence="4" id="KW-0326">Glycosidase</keyword>
<dbReference type="PROSITE" id="PS51257">
    <property type="entry name" value="PROKAR_LIPOPROTEIN"/>
    <property type="match status" value="1"/>
</dbReference>
<keyword evidence="3 4" id="KW-0378">Hydrolase</keyword>
<dbReference type="InterPro" id="IPR033453">
    <property type="entry name" value="Glyco_hydro_30_TIM-barrel"/>
</dbReference>
<evidence type="ECO:0000256" key="1">
    <source>
        <dbReference type="ARBA" id="ARBA00005382"/>
    </source>
</evidence>
<dbReference type="GO" id="GO:0016020">
    <property type="term" value="C:membrane"/>
    <property type="evidence" value="ECO:0007669"/>
    <property type="project" value="GOC"/>
</dbReference>
<evidence type="ECO:0000256" key="4">
    <source>
        <dbReference type="RuleBase" id="RU361188"/>
    </source>
</evidence>
<dbReference type="Gene3D" id="2.60.40.1180">
    <property type="entry name" value="Golgi alpha-mannosidase II"/>
    <property type="match status" value="1"/>
</dbReference>
<reference evidence="8" key="2">
    <citation type="journal article" date="2023" name="IMA Fungus">
        <title>Comparative genomic study of the Penicillium genus elucidates a diverse pangenome and 15 lateral gene transfer events.</title>
        <authorList>
            <person name="Petersen C."/>
            <person name="Sorensen T."/>
            <person name="Nielsen M.R."/>
            <person name="Sondergaard T.E."/>
            <person name="Sorensen J.L."/>
            <person name="Fitzpatrick D.A."/>
            <person name="Frisvad J.C."/>
            <person name="Nielsen K.L."/>
        </authorList>
    </citation>
    <scope>NUCLEOTIDE SEQUENCE</scope>
    <source>
        <strain evidence="8">IBT 30728</strain>
    </source>
</reference>
<dbReference type="GO" id="GO:0006680">
    <property type="term" value="P:glucosylceramide catabolic process"/>
    <property type="evidence" value="ECO:0007669"/>
    <property type="project" value="TreeGrafter"/>
</dbReference>